<dbReference type="EMBL" id="GGMS01006238">
    <property type="protein sequence ID" value="MBY75441.1"/>
    <property type="molecule type" value="Transcribed_RNA"/>
</dbReference>
<dbReference type="PANTHER" id="PTHR36688">
    <property type="entry name" value="ENDO/EXONUCLEASE/PHOSPHATASE DOMAIN-CONTAINING PROTEIN"/>
    <property type="match status" value="1"/>
</dbReference>
<reference evidence="1" key="1">
    <citation type="submission" date="2018-04" db="EMBL/GenBank/DDBJ databases">
        <title>Transcriptome assembly of Sipha flava.</title>
        <authorList>
            <person name="Scully E.D."/>
            <person name="Geib S.M."/>
            <person name="Palmer N.A."/>
            <person name="Koch K."/>
            <person name="Bradshaw J."/>
            <person name="Heng-Moss T."/>
            <person name="Sarath G."/>
        </authorList>
    </citation>
    <scope>NUCLEOTIDE SEQUENCE</scope>
</reference>
<evidence type="ECO:0000313" key="1">
    <source>
        <dbReference type="EMBL" id="MBY75441.1"/>
    </source>
</evidence>
<gene>
    <name evidence="1" type="ORF">g.85195</name>
</gene>
<proteinExistence type="predicted"/>
<dbReference type="InterPro" id="IPR052560">
    <property type="entry name" value="RdDP_mobile_element"/>
</dbReference>
<dbReference type="PANTHER" id="PTHR36688:SF1">
    <property type="entry name" value="ENDONUCLEASE_EXONUCLEASE_PHOSPHATASE DOMAIN-CONTAINING PROTEIN"/>
    <property type="match status" value="1"/>
</dbReference>
<sequence>MIMVKESKTGQQLMLIHGLKLPKSFNRQWKNGYNLDNIFVGENIEQLSVKCVIDPIPRTQHRPIICEILATISPTMVPFKRRYNFKKAKWSEYAVALDRVIKTFQPTLEHYDDFVKIIKKISKQYISRGCRQNYIPGMKKQLQKTLDEFTVRYENNPFDDETIQIRDPFDKYFEGKKERMAENSRRNKYGTK</sequence>
<organism evidence="1">
    <name type="scientific">Sipha flava</name>
    <name type="common">yellow sugarcane aphid</name>
    <dbReference type="NCBI Taxonomy" id="143950"/>
    <lineage>
        <taxon>Eukaryota</taxon>
        <taxon>Metazoa</taxon>
        <taxon>Ecdysozoa</taxon>
        <taxon>Arthropoda</taxon>
        <taxon>Hexapoda</taxon>
        <taxon>Insecta</taxon>
        <taxon>Pterygota</taxon>
        <taxon>Neoptera</taxon>
        <taxon>Paraneoptera</taxon>
        <taxon>Hemiptera</taxon>
        <taxon>Sternorrhyncha</taxon>
        <taxon>Aphidomorpha</taxon>
        <taxon>Aphidoidea</taxon>
        <taxon>Aphididae</taxon>
        <taxon>Sipha</taxon>
    </lineage>
</organism>
<protein>
    <submittedName>
        <fullName evidence="1">Uncharacterized protein</fullName>
    </submittedName>
</protein>
<accession>A0A2S2QCS2</accession>
<dbReference type="AlphaFoldDB" id="A0A2S2QCS2"/>
<name>A0A2S2QCS2_9HEMI</name>